<protein>
    <submittedName>
        <fullName evidence="1">Uncharacterized protein</fullName>
    </submittedName>
</protein>
<dbReference type="EMBL" id="FNBN01000008">
    <property type="protein sequence ID" value="SDH00363.1"/>
    <property type="molecule type" value="Genomic_DNA"/>
</dbReference>
<sequence>MSEAETSSTGPFFISTRLAATQYTFHAENPN</sequence>
<evidence type="ECO:0000313" key="2">
    <source>
        <dbReference type="Proteomes" id="UP000199045"/>
    </source>
</evidence>
<proteinExistence type="predicted"/>
<name>A0A1G7YV14_CHIFI</name>
<reference evidence="1 2" key="1">
    <citation type="submission" date="2016-10" db="EMBL/GenBank/DDBJ databases">
        <authorList>
            <person name="de Groot N.N."/>
        </authorList>
    </citation>
    <scope>NUCLEOTIDE SEQUENCE [LARGE SCALE GENOMIC DNA]</scope>
    <source>
        <strain evidence="1 2">DSM 527</strain>
    </source>
</reference>
<evidence type="ECO:0000313" key="1">
    <source>
        <dbReference type="EMBL" id="SDH00363.1"/>
    </source>
</evidence>
<accession>A0A1G7YV14</accession>
<dbReference type="AlphaFoldDB" id="A0A1G7YV14"/>
<gene>
    <name evidence="1" type="ORF">SAMN04488121_10818</name>
</gene>
<dbReference type="Proteomes" id="UP000199045">
    <property type="component" value="Unassembled WGS sequence"/>
</dbReference>
<organism evidence="1 2">
    <name type="scientific">Chitinophaga filiformis</name>
    <name type="common">Myxococcus filiformis</name>
    <name type="synonym">Flexibacter filiformis</name>
    <dbReference type="NCBI Taxonomy" id="104663"/>
    <lineage>
        <taxon>Bacteria</taxon>
        <taxon>Pseudomonadati</taxon>
        <taxon>Bacteroidota</taxon>
        <taxon>Chitinophagia</taxon>
        <taxon>Chitinophagales</taxon>
        <taxon>Chitinophagaceae</taxon>
        <taxon>Chitinophaga</taxon>
    </lineage>
</organism>